<dbReference type="GeneID" id="32467056"/>
<keyword evidence="4 8" id="KW-0031">Aminopeptidase</keyword>
<keyword evidence="6 8" id="KW-0378">Hydrolase</keyword>
<comment type="function">
    <text evidence="7 8">Presumably involved in the processing and regular turnover of intracellular proteins. Catalyzes the removal of unsubstituted N-terminal amino acids from various peptides.</text>
</comment>
<evidence type="ECO:0000259" key="9">
    <source>
        <dbReference type="Pfam" id="PF00883"/>
    </source>
</evidence>
<comment type="catalytic activity">
    <reaction evidence="1 8">
        <text>Release of an N-terminal amino acid, Xaa-|-Yaa-, in which Xaa is preferably Leu, but may be other amino acids including Pro although not Arg or Lys, and Yaa may be Pro. Amino acid amides and methyl esters are also readily hydrolyzed, but rates on arylamides are exceedingly low.</text>
        <dbReference type="EC" id="3.4.11.1"/>
    </reaction>
</comment>
<evidence type="ECO:0000313" key="13">
    <source>
        <dbReference type="Proteomes" id="UP000756710"/>
    </source>
</evidence>
<feature type="active site" evidence="8">
    <location>
        <position position="323"/>
    </location>
</feature>
<evidence type="ECO:0000256" key="8">
    <source>
        <dbReference type="HAMAP-Rule" id="MF_00181"/>
    </source>
</evidence>
<dbReference type="PANTHER" id="PTHR11963">
    <property type="entry name" value="LEUCINE AMINOPEPTIDASE-RELATED"/>
    <property type="match status" value="1"/>
</dbReference>
<comment type="catalytic activity">
    <reaction evidence="2 8">
        <text>Release of an N-terminal amino acid, preferentially leucine, but not glutamic or aspartic acids.</text>
        <dbReference type="EC" id="3.4.11.10"/>
    </reaction>
</comment>
<dbReference type="AlphaFoldDB" id="A0A060ZID8"/>
<evidence type="ECO:0000313" key="11">
    <source>
        <dbReference type="EMBL" id="CDR01289.1"/>
    </source>
</evidence>
<reference evidence="11" key="1">
    <citation type="submission" date="2014-05" db="EMBL/GenBank/DDBJ databases">
        <authorList>
            <person name="Horn Fabian"/>
        </authorList>
    </citation>
    <scope>NUCLEOTIDE SEQUENCE</scope>
</reference>
<dbReference type="InterPro" id="IPR023042">
    <property type="entry name" value="Peptidase_M17_leu_NH2_pept"/>
</dbReference>
<evidence type="ECO:0000256" key="2">
    <source>
        <dbReference type="ARBA" id="ARBA00000967"/>
    </source>
</evidence>
<dbReference type="GO" id="GO:0006508">
    <property type="term" value="P:proteolysis"/>
    <property type="evidence" value="ECO:0007669"/>
    <property type="project" value="UniProtKB-KW"/>
</dbReference>
<evidence type="ECO:0000256" key="3">
    <source>
        <dbReference type="ARBA" id="ARBA00009528"/>
    </source>
</evidence>
<reference evidence="12 13" key="2">
    <citation type="submission" date="2021-03" db="EMBL/GenBank/DDBJ databases">
        <title>Genomic Encyclopedia of Type Strains, Phase IV (KMG-IV): sequencing the most valuable type-strain genomes for metagenomic binning, comparative biology and taxonomic classification.</title>
        <authorList>
            <person name="Goeker M."/>
        </authorList>
    </citation>
    <scope>NUCLEOTIDE SEQUENCE [LARGE SCALE GENOMIC DNA]</scope>
    <source>
        <strain evidence="12 13">DSM 41954</strain>
    </source>
</reference>
<evidence type="ECO:0000256" key="6">
    <source>
        <dbReference type="ARBA" id="ARBA00022801"/>
    </source>
</evidence>
<dbReference type="EMBL" id="LK022848">
    <property type="protein sequence ID" value="CDR01289.1"/>
    <property type="molecule type" value="Genomic_DNA"/>
</dbReference>
<dbReference type="SUPFAM" id="SSF53187">
    <property type="entry name" value="Zn-dependent exopeptidases"/>
    <property type="match status" value="1"/>
</dbReference>
<dbReference type="EC" id="3.4.11.10" evidence="8"/>
<gene>
    <name evidence="8" type="primary">pepA</name>
    <name evidence="12" type="ORF">J2Z30_009651</name>
    <name evidence="11" type="ORF">SIRAN256</name>
</gene>
<organism evidence="11">
    <name type="scientific">Streptomyces iranensis</name>
    <dbReference type="NCBI Taxonomy" id="576784"/>
    <lineage>
        <taxon>Bacteria</taxon>
        <taxon>Bacillati</taxon>
        <taxon>Actinomycetota</taxon>
        <taxon>Actinomycetes</taxon>
        <taxon>Kitasatosporales</taxon>
        <taxon>Streptomycetaceae</taxon>
        <taxon>Streptomyces</taxon>
        <taxon>Streptomyces violaceusniger group</taxon>
    </lineage>
</organism>
<dbReference type="InterPro" id="IPR011356">
    <property type="entry name" value="Leucine_aapep/pepB"/>
</dbReference>
<dbReference type="Proteomes" id="UP000756710">
    <property type="component" value="Unassembled WGS sequence"/>
</dbReference>
<comment type="subcellular location">
    <subcellularLocation>
        <location evidence="8">Cytoplasm</location>
    </subcellularLocation>
</comment>
<dbReference type="NCBIfam" id="NF002073">
    <property type="entry name" value="PRK00913.1-2"/>
    <property type="match status" value="1"/>
</dbReference>
<dbReference type="GO" id="GO:0070006">
    <property type="term" value="F:metalloaminopeptidase activity"/>
    <property type="evidence" value="ECO:0007669"/>
    <property type="project" value="InterPro"/>
</dbReference>
<feature type="binding site" evidence="8">
    <location>
        <position position="260"/>
    </location>
    <ligand>
        <name>Mn(2+)</name>
        <dbReference type="ChEBI" id="CHEBI:29035"/>
        <label>2</label>
    </ligand>
</feature>
<feature type="active site" evidence="8">
    <location>
        <position position="249"/>
    </location>
</feature>
<feature type="domain" description="Peptidase M17 leucyl aminopeptidase N-terminal" evidence="10">
    <location>
        <begin position="31"/>
        <end position="128"/>
    </location>
</feature>
<comment type="similarity">
    <text evidence="3 8">Belongs to the peptidase M17 family.</text>
</comment>
<dbReference type="EC" id="3.4.11.1" evidence="8"/>
<dbReference type="Pfam" id="PF00883">
    <property type="entry name" value="Peptidase_M17"/>
    <property type="match status" value="1"/>
</dbReference>
<evidence type="ECO:0000313" key="12">
    <source>
        <dbReference type="EMBL" id="MBP2068570.1"/>
    </source>
</evidence>
<dbReference type="EMBL" id="JAGGLR010000044">
    <property type="protein sequence ID" value="MBP2068570.1"/>
    <property type="molecule type" value="Genomic_DNA"/>
</dbReference>
<evidence type="ECO:0000256" key="7">
    <source>
        <dbReference type="ARBA" id="ARBA00049972"/>
    </source>
</evidence>
<dbReference type="InterPro" id="IPR043472">
    <property type="entry name" value="Macro_dom-like"/>
</dbReference>
<keyword evidence="13" id="KW-1185">Reference proteome</keyword>
<dbReference type="Gene3D" id="3.40.220.10">
    <property type="entry name" value="Leucine Aminopeptidase, subunit E, domain 1"/>
    <property type="match status" value="1"/>
</dbReference>
<dbReference type="InterPro" id="IPR000819">
    <property type="entry name" value="Peptidase_M17_C"/>
</dbReference>
<dbReference type="CDD" id="cd00433">
    <property type="entry name" value="Peptidase_M17"/>
    <property type="match status" value="1"/>
</dbReference>
<dbReference type="Gene3D" id="3.40.630.10">
    <property type="entry name" value="Zn peptidases"/>
    <property type="match status" value="1"/>
</dbReference>
<proteinExistence type="inferred from homology"/>
<dbReference type="PANTHER" id="PTHR11963:SF23">
    <property type="entry name" value="CYTOSOL AMINOPEPTIDASE"/>
    <property type="match status" value="1"/>
</dbReference>
<dbReference type="PRINTS" id="PR00481">
    <property type="entry name" value="LAMNOPPTDASE"/>
</dbReference>
<feature type="binding site" evidence="8">
    <location>
        <position position="319"/>
    </location>
    <ligand>
        <name>Mn(2+)</name>
        <dbReference type="ChEBI" id="CHEBI:29035"/>
        <label>1</label>
    </ligand>
</feature>
<keyword evidence="8" id="KW-0464">Manganese</keyword>
<feature type="binding site" evidence="8">
    <location>
        <position position="321"/>
    </location>
    <ligand>
        <name>Mn(2+)</name>
        <dbReference type="ChEBI" id="CHEBI:29035"/>
        <label>2</label>
    </ligand>
</feature>
<dbReference type="HOGENOM" id="CLU_013734_2_2_11"/>
<name>A0A060ZID8_9ACTN</name>
<dbReference type="InterPro" id="IPR008283">
    <property type="entry name" value="Peptidase_M17_N"/>
</dbReference>
<dbReference type="GO" id="GO:0005737">
    <property type="term" value="C:cytoplasm"/>
    <property type="evidence" value="ECO:0007669"/>
    <property type="project" value="UniProtKB-SubCell"/>
</dbReference>
<dbReference type="RefSeq" id="WP_044566481.1">
    <property type="nucleotide sequence ID" value="NZ_BAABDR010000040.1"/>
</dbReference>
<keyword evidence="8" id="KW-0479">Metal-binding</keyword>
<evidence type="ECO:0000256" key="4">
    <source>
        <dbReference type="ARBA" id="ARBA00022438"/>
    </source>
</evidence>
<evidence type="ECO:0000259" key="10">
    <source>
        <dbReference type="Pfam" id="PF02789"/>
    </source>
</evidence>
<feature type="domain" description="Cytosol aminopeptidase" evidence="9">
    <location>
        <begin position="157"/>
        <end position="461"/>
    </location>
</feature>
<comment type="cofactor">
    <cofactor evidence="8">
        <name>Mn(2+)</name>
        <dbReference type="ChEBI" id="CHEBI:29035"/>
    </cofactor>
    <text evidence="8">Binds 2 manganese ions per subunit.</text>
</comment>
<evidence type="ECO:0000256" key="1">
    <source>
        <dbReference type="ARBA" id="ARBA00000135"/>
    </source>
</evidence>
<dbReference type="GO" id="GO:0030145">
    <property type="term" value="F:manganese ion binding"/>
    <property type="evidence" value="ECO:0007669"/>
    <property type="project" value="UniProtKB-UniRule"/>
</dbReference>
<dbReference type="HAMAP" id="MF_00181">
    <property type="entry name" value="Cytosol_peptidase_M17"/>
    <property type="match status" value="1"/>
</dbReference>
<evidence type="ECO:0000256" key="5">
    <source>
        <dbReference type="ARBA" id="ARBA00022670"/>
    </source>
</evidence>
<keyword evidence="8" id="KW-0963">Cytoplasm</keyword>
<feature type="binding site" evidence="8">
    <location>
        <position position="242"/>
    </location>
    <ligand>
        <name>Mn(2+)</name>
        <dbReference type="ChEBI" id="CHEBI:29035"/>
        <label>1</label>
    </ligand>
</feature>
<sequence length="483" mass="49615">MDVSLSSLPTTDIDADAVVIPIHDDVPAPGWAADVLASARFGGEQGTDLLVPGLLDRPVLFAGLGASTEAGSNMLRRAAARAVRRLADFPTVALGLAEGHPEGVEAAAAVAEGAVLGSYRYDGLRTPKPAVQSVTVAGPTEARGAVRAAVITAESVNWARDLGNTPAGRLTPAMFAERATSTATEHGLTVRVLDEEDLRAGGYGGILGVGGGSVNPPQLIEIRHAGTNGRTVGLVGKGITFDAGGLGIKSGRGMVDMRYDMCGGAAVLATAIAAARLGLPTGVVAVVPAAENLPSGSAYKPGDVLEHRNGKTSEITDTDAEGRVVLADALSHTAELGPNLVIDAATLTYSVMHALGDQITGVLGNDRELIAGLVATGEECGEPMWELPLFRGYVPKIASTVATVKNDGGEHADVIHAALFLEEFTGDVPWAHLDIAGTAFHTKPGDLHPAGATGTAVRTLIRYLSRPRRRSVVSAELQSVSPT</sequence>
<keyword evidence="5 8" id="KW-0645">Protease</keyword>
<dbReference type="Pfam" id="PF02789">
    <property type="entry name" value="Peptidase_M17_N"/>
    <property type="match status" value="1"/>
</dbReference>
<accession>A0A060ZID8</accession>
<feature type="binding site" evidence="8">
    <location>
        <position position="237"/>
    </location>
    <ligand>
        <name>Mn(2+)</name>
        <dbReference type="ChEBI" id="CHEBI:29035"/>
        <label>2</label>
    </ligand>
</feature>
<dbReference type="SUPFAM" id="SSF52949">
    <property type="entry name" value="Macro domain-like"/>
    <property type="match status" value="1"/>
</dbReference>
<protein>
    <recommendedName>
        <fullName evidence="8">Probable cytosol aminopeptidase</fullName>
        <ecNumber evidence="8">3.4.11.1</ecNumber>
    </recommendedName>
    <alternativeName>
        <fullName evidence="8">Leucine aminopeptidase</fullName>
        <shortName evidence="8">LAP</shortName>
        <ecNumber evidence="8">3.4.11.10</ecNumber>
    </alternativeName>
    <alternativeName>
        <fullName evidence="8">Leucyl aminopeptidase</fullName>
    </alternativeName>
</protein>
<feature type="binding site" evidence="8">
    <location>
        <position position="242"/>
    </location>
    <ligand>
        <name>Mn(2+)</name>
        <dbReference type="ChEBI" id="CHEBI:29035"/>
        <label>2</label>
    </ligand>
</feature>
<feature type="binding site" evidence="8">
    <location>
        <position position="321"/>
    </location>
    <ligand>
        <name>Mn(2+)</name>
        <dbReference type="ChEBI" id="CHEBI:29035"/>
        <label>1</label>
    </ligand>
</feature>